<dbReference type="GO" id="GO:0019888">
    <property type="term" value="F:protein phosphatase regulator activity"/>
    <property type="evidence" value="ECO:0007669"/>
    <property type="project" value="TreeGrafter"/>
</dbReference>
<evidence type="ECO:0000256" key="11">
    <source>
        <dbReference type="SAM" id="Coils"/>
    </source>
</evidence>
<evidence type="ECO:0000313" key="15">
    <source>
        <dbReference type="Proteomes" id="UP000683000"/>
    </source>
</evidence>
<dbReference type="GO" id="GO:0005829">
    <property type="term" value="C:cytosol"/>
    <property type="evidence" value="ECO:0007669"/>
    <property type="project" value="TreeGrafter"/>
</dbReference>
<keyword evidence="5" id="KW-1003">Cell membrane</keyword>
<evidence type="ECO:0000256" key="9">
    <source>
        <dbReference type="ARBA" id="ARBA00023176"/>
    </source>
</evidence>
<feature type="compositionally biased region" description="Basic and acidic residues" evidence="12">
    <location>
        <begin position="1270"/>
        <end position="1285"/>
    </location>
</feature>
<dbReference type="GO" id="GO:0030131">
    <property type="term" value="C:clathrin adaptor complex"/>
    <property type="evidence" value="ECO:0007669"/>
    <property type="project" value="InterPro"/>
</dbReference>
<feature type="compositionally biased region" description="Polar residues" evidence="12">
    <location>
        <begin position="1445"/>
        <end position="1456"/>
    </location>
</feature>
<feature type="compositionally biased region" description="Polar residues" evidence="12">
    <location>
        <begin position="1469"/>
        <end position="1482"/>
    </location>
</feature>
<dbReference type="SUPFAM" id="SSF64356">
    <property type="entry name" value="SNARE-like"/>
    <property type="match status" value="1"/>
</dbReference>
<dbReference type="Pfam" id="PF01217">
    <property type="entry name" value="Clat_adaptor_s"/>
    <property type="match status" value="1"/>
</dbReference>
<comment type="caution">
    <text evidence="14">The sequence shown here is derived from an EMBL/GenBank/DDBJ whole genome shotgun (WGS) entry which is preliminary data.</text>
</comment>
<feature type="region of interest" description="Disordered" evidence="12">
    <location>
        <begin position="1323"/>
        <end position="1499"/>
    </location>
</feature>
<evidence type="ECO:0000256" key="12">
    <source>
        <dbReference type="SAM" id="MobiDB-lite"/>
    </source>
</evidence>
<evidence type="ECO:0000256" key="8">
    <source>
        <dbReference type="ARBA" id="ARBA00023136"/>
    </source>
</evidence>
<keyword evidence="15" id="KW-1185">Reference proteome</keyword>
<dbReference type="PRINTS" id="PR00314">
    <property type="entry name" value="CLATHRINADPT"/>
</dbReference>
<dbReference type="InterPro" id="IPR007587">
    <property type="entry name" value="SAPS"/>
</dbReference>
<keyword evidence="7" id="KW-0653">Protein transport</keyword>
<dbReference type="Proteomes" id="UP000683000">
    <property type="component" value="Unassembled WGS sequence"/>
</dbReference>
<evidence type="ECO:0000256" key="2">
    <source>
        <dbReference type="ARBA" id="ARBA00004277"/>
    </source>
</evidence>
<dbReference type="GO" id="GO:0005905">
    <property type="term" value="C:clathrin-coated pit"/>
    <property type="evidence" value="ECO:0007669"/>
    <property type="project" value="UniProtKB-KW"/>
</dbReference>
<feature type="domain" description="MHD" evidence="13">
    <location>
        <begin position="211"/>
        <end position="475"/>
    </location>
</feature>
<name>A0A8I2YDZ2_9AGAM</name>
<feature type="region of interest" description="Disordered" evidence="12">
    <location>
        <begin position="1223"/>
        <end position="1305"/>
    </location>
</feature>
<feature type="compositionally biased region" description="Basic and acidic residues" evidence="12">
    <location>
        <begin position="1011"/>
        <end position="1021"/>
    </location>
</feature>
<dbReference type="InterPro" id="IPR043512">
    <property type="entry name" value="Mu2_C"/>
</dbReference>
<feature type="compositionally biased region" description="Polar residues" evidence="12">
    <location>
        <begin position="1045"/>
        <end position="1061"/>
    </location>
</feature>
<keyword evidence="11" id="KW-0175">Coiled coil</keyword>
<organism evidence="14 15">
    <name type="scientific">Boletus reticuloceps</name>
    <dbReference type="NCBI Taxonomy" id="495285"/>
    <lineage>
        <taxon>Eukaryota</taxon>
        <taxon>Fungi</taxon>
        <taxon>Dikarya</taxon>
        <taxon>Basidiomycota</taxon>
        <taxon>Agaricomycotina</taxon>
        <taxon>Agaricomycetes</taxon>
        <taxon>Agaricomycetidae</taxon>
        <taxon>Boletales</taxon>
        <taxon>Boletineae</taxon>
        <taxon>Boletaceae</taxon>
        <taxon>Boletoideae</taxon>
        <taxon>Boletus</taxon>
    </lineage>
</organism>
<comment type="similarity">
    <text evidence="3">Belongs to the SAPS family.</text>
</comment>
<keyword evidence="6" id="KW-0254">Endocytosis</keyword>
<dbReference type="FunFam" id="3.30.450.60:FF:000002">
    <property type="entry name" value="AP-2 complex subunit mu, putative"/>
    <property type="match status" value="1"/>
</dbReference>
<feature type="compositionally biased region" description="Low complexity" evidence="12">
    <location>
        <begin position="1034"/>
        <end position="1044"/>
    </location>
</feature>
<accession>A0A8I2YDZ2</accession>
<dbReference type="Pfam" id="PF00928">
    <property type="entry name" value="Adap_comp_sub"/>
    <property type="match status" value="1"/>
</dbReference>
<evidence type="ECO:0000256" key="6">
    <source>
        <dbReference type="ARBA" id="ARBA00022583"/>
    </source>
</evidence>
<dbReference type="OrthoDB" id="10259133at2759"/>
<dbReference type="PROSITE" id="PS51072">
    <property type="entry name" value="MHD"/>
    <property type="match status" value="1"/>
</dbReference>
<keyword evidence="4" id="KW-0813">Transport</keyword>
<feature type="compositionally biased region" description="Low complexity" evidence="12">
    <location>
        <begin position="1062"/>
        <end position="1079"/>
    </location>
</feature>
<evidence type="ECO:0000256" key="4">
    <source>
        <dbReference type="ARBA" id="ARBA00022448"/>
    </source>
</evidence>
<feature type="region of interest" description="Disordered" evidence="12">
    <location>
        <begin position="950"/>
        <end position="1082"/>
    </location>
</feature>
<proteinExistence type="inferred from homology"/>
<dbReference type="Pfam" id="PF04499">
    <property type="entry name" value="SAPS"/>
    <property type="match status" value="1"/>
</dbReference>
<feature type="compositionally biased region" description="Low complexity" evidence="12">
    <location>
        <begin position="1396"/>
        <end position="1431"/>
    </location>
</feature>
<dbReference type="Gene3D" id="2.60.40.1170">
    <property type="entry name" value="Mu homology domain, subdomain B"/>
    <property type="match status" value="2"/>
</dbReference>
<keyword evidence="8" id="KW-0472">Membrane</keyword>
<sequence length="1499" mass="166038">MIGGPKAMISAFFIFNQKGEVLISRLYRTDFKRSIADVFRIQVVSNSDVRSPIITLGSTSFFHVRVNNLYVVAVTKTNANAALVFEYCYRFITIAKSYFGKVDEESVKNNFVLIYELIDGMIYAERYSSHRLTQQCPEINDFGYPQNSEIDTLKSYITTESVISTAHVAVRSVLHLFCARVHIGLQEESAKITMQATGATSWRRGDVKYKKNEAFVDVVETVNLSMSAKGTVLRADVDGHIQMRAYLSGTPECKFGLNDKLVIDKHDRGASGGDGVELDDCRFHQCVRLNEFDSDRLISFIPPDGEFELMRRLIPSSFRYRATSNVKLPLRVIATVNEIGTSQVSYTVSVKANFGNKLSATDVVLRIPTPLNTTIVDCKVANGKAKYVPAENVVIWKIARMQGGQECTFTASAELTSTTTRQVWARPPIDVDFQVLMFTASGLIVRFLKVFERSNYHSIKWVRYLTKASGTYQIRLVLTSPQSKQRPSGSMFWRFGFHNTSAIDSLLDKDDVSLEAILDEDDLLQECKSQNTRLIDYFQRVDVLKRLLGYVTGEIEGAEERGRFKYPYVATEVLCSDIWSIVETCVNYSEELLAPFWETVLDRSPDDMKTGMVMASHFAKINAVFLTKKPAEMLAFIQSQPSVVERLLCHVETPSIVDLLVRIIQLDEHPGGAGVLEWLSSEQLMGRLIGLLSPAHSSDMHTVVSELIKGIISMAAPSPGAGLTEGLQNGPASNRFARELAHRDSIATLTGYILYDFEADQPLVKPSGGDNVDNIAPPSSELPNGHSATSSVIHSISVIIELIRKNNSDYFEPYLFHTLRNRLIQVQQQLQGAEDARETLEAAMKEMVDRMGVVNLGPLLDIMCERLPDFQRFLLRPRSLQGLVPTTVGLIRPLTFERYRICELYAELLHCSNMSLLNRCSEHDHLYDSEGRLQGGLAALETLARVIALGSGDEREREPSDEPPDEIEPALELPVTNPSHASSLLDSDDDMSEDPGSSDDDAMEEIVMDDESPKGHFRSGDDSQVEQSHTMVASPPCSSPSPSSEFATQSDSQRSPVSPQEASSQATSTPSRQQSRRSTLGVIPEIPVGERTKQCFLDVSVLSTLLDLFFEFPWNNFLHSVVYDFIHQVLTGRVDGGLNRELTIALFRDARLMHRIVDGQKQNDAESTKPKGVRLGYMGHLTLMAEDVITALEHFPLSLRRIIERFAPQPAWNDYVTGRYKETKKRDTSLLGGGKPAVNNAPRAGGRWAVDEEDVKTTAMPANGSPGVKGEFKRTTTTRPSRESTADFGPAPMEDDEDHGAGPPQFARYLTQELHAGEYLASDTDEEDDEDDGGWLTQSTFDLGKPPPARRHNNGHSSSGFEDSFDPSASGALREALSDDPFGINSYDEDDGFGPFSDTAAASTSDPFTFTSSFSSSYSSDESFDFGDFQSANSDGPKDGDLTPTAGSWTFASGSETEGDSEGDDFGNVNGSRSTNGLQTISLDDVNDQFEQEKQAWDS</sequence>
<dbReference type="GO" id="GO:0005886">
    <property type="term" value="C:plasma membrane"/>
    <property type="evidence" value="ECO:0007669"/>
    <property type="project" value="UniProtKB-SubCell"/>
</dbReference>
<dbReference type="GO" id="GO:0006886">
    <property type="term" value="P:intracellular protein transport"/>
    <property type="evidence" value="ECO:0007669"/>
    <property type="project" value="InterPro"/>
</dbReference>
<dbReference type="PANTHER" id="PTHR12634">
    <property type="entry name" value="SIT4 YEAST -ASSOCIATING PROTEIN-RELATED"/>
    <property type="match status" value="1"/>
</dbReference>
<dbReference type="InterPro" id="IPR036168">
    <property type="entry name" value="AP2_Mu_C_sf"/>
</dbReference>
<reference evidence="14" key="1">
    <citation type="submission" date="2021-03" db="EMBL/GenBank/DDBJ databases">
        <title>Evolutionary innovations through gain and loss of genes in the ectomycorrhizal Boletales.</title>
        <authorList>
            <person name="Wu G."/>
            <person name="Miyauchi S."/>
            <person name="Morin E."/>
            <person name="Yang Z.-L."/>
            <person name="Xu J."/>
            <person name="Martin F.M."/>
        </authorList>
    </citation>
    <scope>NUCLEOTIDE SEQUENCE</scope>
    <source>
        <strain evidence="14">BR01</strain>
    </source>
</reference>
<feature type="compositionally biased region" description="Acidic residues" evidence="12">
    <location>
        <begin position="986"/>
        <end position="1010"/>
    </location>
</feature>
<dbReference type="GO" id="GO:0019903">
    <property type="term" value="F:protein phosphatase binding"/>
    <property type="evidence" value="ECO:0007669"/>
    <property type="project" value="InterPro"/>
</dbReference>
<keyword evidence="9" id="KW-0168">Coated pit</keyword>
<gene>
    <name evidence="14" type="ORF">JVT61DRAFT_12484</name>
</gene>
<dbReference type="InterPro" id="IPR022775">
    <property type="entry name" value="AP_mu_sigma_su"/>
</dbReference>
<feature type="coiled-coil region" evidence="11">
    <location>
        <begin position="816"/>
        <end position="850"/>
    </location>
</feature>
<protein>
    <submittedName>
        <fullName evidence="14">SIT4 phosphatase-associated protein-domain-containing protein</fullName>
    </submittedName>
</protein>
<dbReference type="InterPro" id="IPR001392">
    <property type="entry name" value="Clathrin_mu"/>
</dbReference>
<keyword evidence="10" id="KW-0131">Cell cycle</keyword>
<dbReference type="SUPFAM" id="SSF49447">
    <property type="entry name" value="Second domain of Mu2 adaptin subunit (ap50) of ap2 adaptor"/>
    <property type="match status" value="1"/>
</dbReference>
<dbReference type="InterPro" id="IPR018240">
    <property type="entry name" value="Clathrin_mu_CS"/>
</dbReference>
<dbReference type="Gene3D" id="3.30.450.60">
    <property type="match status" value="1"/>
</dbReference>
<dbReference type="CDD" id="cd09251">
    <property type="entry name" value="AP-2_Mu2_Cterm"/>
    <property type="match status" value="1"/>
</dbReference>
<dbReference type="GO" id="GO:0006897">
    <property type="term" value="P:endocytosis"/>
    <property type="evidence" value="ECO:0007669"/>
    <property type="project" value="UniProtKB-KW"/>
</dbReference>
<dbReference type="GO" id="GO:0005634">
    <property type="term" value="C:nucleus"/>
    <property type="evidence" value="ECO:0007669"/>
    <property type="project" value="TreeGrafter"/>
</dbReference>
<evidence type="ECO:0000313" key="14">
    <source>
        <dbReference type="EMBL" id="KAG6370078.1"/>
    </source>
</evidence>
<dbReference type="CDD" id="cd14836">
    <property type="entry name" value="AP2_Mu_N"/>
    <property type="match status" value="1"/>
</dbReference>
<evidence type="ECO:0000256" key="3">
    <source>
        <dbReference type="ARBA" id="ARBA00006180"/>
    </source>
</evidence>
<dbReference type="PROSITE" id="PS00990">
    <property type="entry name" value="CLAT_ADAPTOR_M_1"/>
    <property type="match status" value="1"/>
</dbReference>
<dbReference type="EMBL" id="JAGFBS010000057">
    <property type="protein sequence ID" value="KAG6370078.1"/>
    <property type="molecule type" value="Genomic_DNA"/>
</dbReference>
<dbReference type="PANTHER" id="PTHR12634:SF8">
    <property type="entry name" value="FIERY MOUNTAIN, ISOFORM D"/>
    <property type="match status" value="1"/>
</dbReference>
<dbReference type="InterPro" id="IPR011012">
    <property type="entry name" value="Longin-like_dom_sf"/>
</dbReference>
<evidence type="ECO:0000259" key="13">
    <source>
        <dbReference type="PROSITE" id="PS51072"/>
    </source>
</evidence>
<evidence type="ECO:0000256" key="1">
    <source>
        <dbReference type="ARBA" id="ARBA00004236"/>
    </source>
</evidence>
<comment type="subcellular location">
    <subcellularLocation>
        <location evidence="1">Cell membrane</location>
    </subcellularLocation>
    <subcellularLocation>
        <location evidence="2">Membrane</location>
        <location evidence="2">Coated pit</location>
        <topology evidence="2">Peripheral membrane protein</topology>
        <orientation evidence="2">Cytoplasmic side</orientation>
    </subcellularLocation>
</comment>
<evidence type="ECO:0000256" key="5">
    <source>
        <dbReference type="ARBA" id="ARBA00022475"/>
    </source>
</evidence>
<dbReference type="InterPro" id="IPR028565">
    <property type="entry name" value="MHD"/>
</dbReference>
<dbReference type="InterPro" id="IPR043532">
    <property type="entry name" value="AP2_Mu_N"/>
</dbReference>
<evidence type="ECO:0000256" key="7">
    <source>
        <dbReference type="ARBA" id="ARBA00022927"/>
    </source>
</evidence>
<feature type="compositionally biased region" description="Acidic residues" evidence="12">
    <location>
        <begin position="1323"/>
        <end position="1333"/>
    </location>
</feature>
<evidence type="ECO:0000256" key="10">
    <source>
        <dbReference type="ARBA" id="ARBA00023306"/>
    </source>
</evidence>